<gene>
    <name evidence="2" type="ORF">A4U43_C03F24620</name>
</gene>
<dbReference type="Gramene" id="ONK76165">
    <property type="protein sequence ID" value="ONK76165"/>
    <property type="gene ID" value="A4U43_C03F24620"/>
</dbReference>
<evidence type="ECO:0000313" key="2">
    <source>
        <dbReference type="EMBL" id="ONK76165.1"/>
    </source>
</evidence>
<dbReference type="AlphaFoldDB" id="A0A5P1FCP0"/>
<accession>A0A5P1FCP0</accession>
<dbReference type="OrthoDB" id="1702799at2759"/>
<feature type="region of interest" description="Disordered" evidence="1">
    <location>
        <begin position="21"/>
        <end position="125"/>
    </location>
</feature>
<feature type="compositionally biased region" description="Polar residues" evidence="1">
    <location>
        <begin position="28"/>
        <end position="43"/>
    </location>
</feature>
<dbReference type="Proteomes" id="UP000243459">
    <property type="component" value="Chromosome 3"/>
</dbReference>
<evidence type="ECO:0000256" key="1">
    <source>
        <dbReference type="SAM" id="MobiDB-lite"/>
    </source>
</evidence>
<evidence type="ECO:0000313" key="3">
    <source>
        <dbReference type="Proteomes" id="UP000243459"/>
    </source>
</evidence>
<organism evidence="2 3">
    <name type="scientific">Asparagus officinalis</name>
    <name type="common">Garden asparagus</name>
    <dbReference type="NCBI Taxonomy" id="4686"/>
    <lineage>
        <taxon>Eukaryota</taxon>
        <taxon>Viridiplantae</taxon>
        <taxon>Streptophyta</taxon>
        <taxon>Embryophyta</taxon>
        <taxon>Tracheophyta</taxon>
        <taxon>Spermatophyta</taxon>
        <taxon>Magnoliopsida</taxon>
        <taxon>Liliopsida</taxon>
        <taxon>Asparagales</taxon>
        <taxon>Asparagaceae</taxon>
        <taxon>Asparagoideae</taxon>
        <taxon>Asparagus</taxon>
    </lineage>
</organism>
<keyword evidence="3" id="KW-1185">Reference proteome</keyword>
<dbReference type="PANTHER" id="PTHR36410">
    <property type="entry name" value="EXPRESSED PROTEIN"/>
    <property type="match status" value="1"/>
</dbReference>
<sequence length="125" mass="13551">MFLRANSTFVKPTNLAGVLQRSPVVGPTRSSGPRFYSNSSGMDKQQEAPAYNTEDAMSSSFGEGYATRSDEEGFGGIYPGAQKFKNDEEEVDQSGPDYGKAQGSEVKEKESQETGRNQCKDATCN</sequence>
<name>A0A5P1FCP0_ASPOF</name>
<dbReference type="PANTHER" id="PTHR36410:SF1">
    <property type="entry name" value="EXPRESSED PROTEIN"/>
    <property type="match status" value="1"/>
</dbReference>
<reference evidence="3" key="1">
    <citation type="journal article" date="2017" name="Nat. Commun.">
        <title>The asparagus genome sheds light on the origin and evolution of a young Y chromosome.</title>
        <authorList>
            <person name="Harkess A."/>
            <person name="Zhou J."/>
            <person name="Xu C."/>
            <person name="Bowers J.E."/>
            <person name="Van der Hulst R."/>
            <person name="Ayyampalayam S."/>
            <person name="Mercati F."/>
            <person name="Riccardi P."/>
            <person name="McKain M.R."/>
            <person name="Kakrana A."/>
            <person name="Tang H."/>
            <person name="Ray J."/>
            <person name="Groenendijk J."/>
            <person name="Arikit S."/>
            <person name="Mathioni S.M."/>
            <person name="Nakano M."/>
            <person name="Shan H."/>
            <person name="Telgmann-Rauber A."/>
            <person name="Kanno A."/>
            <person name="Yue Z."/>
            <person name="Chen H."/>
            <person name="Li W."/>
            <person name="Chen Y."/>
            <person name="Xu X."/>
            <person name="Zhang Y."/>
            <person name="Luo S."/>
            <person name="Chen H."/>
            <person name="Gao J."/>
            <person name="Mao Z."/>
            <person name="Pires J.C."/>
            <person name="Luo M."/>
            <person name="Kudrna D."/>
            <person name="Wing R.A."/>
            <person name="Meyers B.C."/>
            <person name="Yi K."/>
            <person name="Kong H."/>
            <person name="Lavrijsen P."/>
            <person name="Sunseri F."/>
            <person name="Falavigna A."/>
            <person name="Ye Y."/>
            <person name="Leebens-Mack J.H."/>
            <person name="Chen G."/>
        </authorList>
    </citation>
    <scope>NUCLEOTIDE SEQUENCE [LARGE SCALE GENOMIC DNA]</scope>
    <source>
        <strain evidence="3">cv. DH0086</strain>
    </source>
</reference>
<protein>
    <submittedName>
        <fullName evidence="2">Uncharacterized protein</fullName>
    </submittedName>
</protein>
<dbReference type="EMBL" id="CM007383">
    <property type="protein sequence ID" value="ONK76165.1"/>
    <property type="molecule type" value="Genomic_DNA"/>
</dbReference>
<proteinExistence type="predicted"/>